<name>A0A4E0RVM2_FASHE</name>
<sequence length="278" mass="30149">MRPRNMILVSAAFVIFGILVLIVGVSLLLASSRYEDPNDVHATVFRISGRITCVTGGILIASTLSTCLYLCIIGAQYSITSVPEINGTSSQLSKAMQTQTQRRLPTAAGAAGYQWPDNQKFATSQQLSRSLQPKGFLPSGDVTERRRNTQSTEFNWGQPKASLGPLNATNWSNDAHAPCPRLSTRKRGQSADPTRLGVDYIPTLSSKLMMTPTNSLRANSGIQSPRPLWLPNLNNQNTATLNHAPITEYGTSHLIGQAMEPLGTMLYSGGRVKLGTYV</sequence>
<evidence type="ECO:0000313" key="3">
    <source>
        <dbReference type="EMBL" id="THD26478.1"/>
    </source>
</evidence>
<comment type="caution">
    <text evidence="3">The sequence shown here is derived from an EMBL/GenBank/DDBJ whole genome shotgun (WGS) entry which is preliminary data.</text>
</comment>
<organism evidence="3 4">
    <name type="scientific">Fasciola hepatica</name>
    <name type="common">Liver fluke</name>
    <dbReference type="NCBI Taxonomy" id="6192"/>
    <lineage>
        <taxon>Eukaryota</taxon>
        <taxon>Metazoa</taxon>
        <taxon>Spiralia</taxon>
        <taxon>Lophotrochozoa</taxon>
        <taxon>Platyhelminthes</taxon>
        <taxon>Trematoda</taxon>
        <taxon>Digenea</taxon>
        <taxon>Plagiorchiida</taxon>
        <taxon>Echinostomata</taxon>
        <taxon>Echinostomatoidea</taxon>
        <taxon>Fasciolidae</taxon>
        <taxon>Fasciola</taxon>
    </lineage>
</organism>
<dbReference type="Proteomes" id="UP000230066">
    <property type="component" value="Unassembled WGS sequence"/>
</dbReference>
<feature type="transmembrane region" description="Helical" evidence="2">
    <location>
        <begin position="6"/>
        <end position="30"/>
    </location>
</feature>
<feature type="region of interest" description="Disordered" evidence="1">
    <location>
        <begin position="124"/>
        <end position="197"/>
    </location>
</feature>
<gene>
    <name evidence="3" type="ORF">D915_002732</name>
</gene>
<proteinExistence type="predicted"/>
<dbReference type="EMBL" id="JXXN02000729">
    <property type="protein sequence ID" value="THD26478.1"/>
    <property type="molecule type" value="Genomic_DNA"/>
</dbReference>
<keyword evidence="2" id="KW-0812">Transmembrane</keyword>
<evidence type="ECO:0000256" key="2">
    <source>
        <dbReference type="SAM" id="Phobius"/>
    </source>
</evidence>
<accession>A0A4E0RVM2</accession>
<feature type="transmembrane region" description="Helical" evidence="2">
    <location>
        <begin position="51"/>
        <end position="75"/>
    </location>
</feature>
<reference evidence="3" key="1">
    <citation type="submission" date="2019-03" db="EMBL/GenBank/DDBJ databases">
        <title>Improved annotation for the trematode Fasciola hepatica.</title>
        <authorList>
            <person name="Choi Y.-J."/>
            <person name="Martin J."/>
            <person name="Mitreva M."/>
        </authorList>
    </citation>
    <scope>NUCLEOTIDE SEQUENCE [LARGE SCALE GENOMIC DNA]</scope>
</reference>
<keyword evidence="2" id="KW-1133">Transmembrane helix</keyword>
<evidence type="ECO:0000256" key="1">
    <source>
        <dbReference type="SAM" id="MobiDB-lite"/>
    </source>
</evidence>
<keyword evidence="4" id="KW-1185">Reference proteome</keyword>
<evidence type="ECO:0000313" key="4">
    <source>
        <dbReference type="Proteomes" id="UP000230066"/>
    </source>
</evidence>
<dbReference type="AlphaFoldDB" id="A0A4E0RVM2"/>
<keyword evidence="2" id="KW-0472">Membrane</keyword>
<protein>
    <submittedName>
        <fullName evidence="3">Uncharacterized protein</fullName>
    </submittedName>
</protein>